<dbReference type="Pfam" id="PF00691">
    <property type="entry name" value="OmpA"/>
    <property type="match status" value="1"/>
</dbReference>
<accession>A0ABN1GGV2</accession>
<protein>
    <submittedName>
        <fullName evidence="4">Type VI secretion system protein TssL, long form</fullName>
    </submittedName>
</protein>
<dbReference type="EMBL" id="BAAADE010000008">
    <property type="protein sequence ID" value="GAA0611217.1"/>
    <property type="molecule type" value="Genomic_DNA"/>
</dbReference>
<evidence type="ECO:0000259" key="3">
    <source>
        <dbReference type="PROSITE" id="PS51123"/>
    </source>
</evidence>
<comment type="caution">
    <text evidence="4">The sequence shown here is derived from an EMBL/GenBank/DDBJ whole genome shotgun (WGS) entry which is preliminary data.</text>
</comment>
<dbReference type="InterPro" id="IPR036737">
    <property type="entry name" value="OmpA-like_sf"/>
</dbReference>
<dbReference type="CDD" id="cd07185">
    <property type="entry name" value="OmpA_C-like"/>
    <property type="match status" value="1"/>
</dbReference>
<keyword evidence="1 2" id="KW-0472">Membrane</keyword>
<dbReference type="InterPro" id="IPR038522">
    <property type="entry name" value="T4/T6SS_DotU_sf"/>
</dbReference>
<dbReference type="NCBIfam" id="NF038228">
    <property type="entry name" value="IcmH_DotU_IVB"/>
    <property type="match status" value="1"/>
</dbReference>
<dbReference type="PANTHER" id="PTHR30329">
    <property type="entry name" value="STATOR ELEMENT OF FLAGELLAR MOTOR COMPLEX"/>
    <property type="match status" value="1"/>
</dbReference>
<organism evidence="4 5">
    <name type="scientific">Paenochrobactrum glaciei</name>
    <dbReference type="NCBI Taxonomy" id="486407"/>
    <lineage>
        <taxon>Bacteria</taxon>
        <taxon>Pseudomonadati</taxon>
        <taxon>Pseudomonadota</taxon>
        <taxon>Alphaproteobacteria</taxon>
        <taxon>Hyphomicrobiales</taxon>
        <taxon>Brucellaceae</taxon>
        <taxon>Paenochrobactrum</taxon>
    </lineage>
</organism>
<keyword evidence="2" id="KW-1133">Transmembrane helix</keyword>
<dbReference type="Gene3D" id="3.30.1330.60">
    <property type="entry name" value="OmpA-like domain"/>
    <property type="match status" value="1"/>
</dbReference>
<dbReference type="NCBIfam" id="TIGR03349">
    <property type="entry name" value="IV_VI_DotU"/>
    <property type="match status" value="1"/>
</dbReference>
<dbReference type="PROSITE" id="PS51123">
    <property type="entry name" value="OMPA_2"/>
    <property type="match status" value="1"/>
</dbReference>
<dbReference type="RefSeq" id="WP_343806832.1">
    <property type="nucleotide sequence ID" value="NZ_BAAADE010000008.1"/>
</dbReference>
<gene>
    <name evidence="4" type="primary">tssL</name>
    <name evidence="4" type="ORF">GCM10008943_28450</name>
</gene>
<feature type="transmembrane region" description="Helical" evidence="2">
    <location>
        <begin position="219"/>
        <end position="241"/>
    </location>
</feature>
<dbReference type="SUPFAM" id="SSF103088">
    <property type="entry name" value="OmpA-like"/>
    <property type="match status" value="1"/>
</dbReference>
<keyword evidence="2" id="KW-0812">Transmembrane</keyword>
<dbReference type="PANTHER" id="PTHR30329:SF19">
    <property type="entry name" value="OUTER MEMBRANE PROTEIN, OMPA FAMILY"/>
    <property type="match status" value="1"/>
</dbReference>
<keyword evidence="5" id="KW-1185">Reference proteome</keyword>
<dbReference type="Gene3D" id="1.25.40.590">
    <property type="entry name" value="Type IV / VI secretion system, DotU"/>
    <property type="match status" value="1"/>
</dbReference>
<dbReference type="InterPro" id="IPR006665">
    <property type="entry name" value="OmpA-like"/>
</dbReference>
<dbReference type="Proteomes" id="UP001424441">
    <property type="component" value="Unassembled WGS sequence"/>
</dbReference>
<feature type="domain" description="OmpA-like" evidence="3">
    <location>
        <begin position="305"/>
        <end position="424"/>
    </location>
</feature>
<dbReference type="Pfam" id="PF09850">
    <property type="entry name" value="DotU"/>
    <property type="match status" value="1"/>
</dbReference>
<evidence type="ECO:0000256" key="1">
    <source>
        <dbReference type="PROSITE-ProRule" id="PRU00473"/>
    </source>
</evidence>
<reference evidence="4 5" key="1">
    <citation type="journal article" date="2019" name="Int. J. Syst. Evol. Microbiol.">
        <title>The Global Catalogue of Microorganisms (GCM) 10K type strain sequencing project: providing services to taxonomists for standard genome sequencing and annotation.</title>
        <authorList>
            <consortium name="The Broad Institute Genomics Platform"/>
            <consortium name="The Broad Institute Genome Sequencing Center for Infectious Disease"/>
            <person name="Wu L."/>
            <person name="Ma J."/>
        </authorList>
    </citation>
    <scope>NUCLEOTIDE SEQUENCE [LARGE SCALE GENOMIC DNA]</scope>
    <source>
        <strain evidence="4 5">JCM 15115</strain>
    </source>
</reference>
<evidence type="ECO:0000313" key="5">
    <source>
        <dbReference type="Proteomes" id="UP001424441"/>
    </source>
</evidence>
<name>A0ABN1GGV2_9HYPH</name>
<evidence type="ECO:0000256" key="2">
    <source>
        <dbReference type="SAM" id="Phobius"/>
    </source>
</evidence>
<evidence type="ECO:0000313" key="4">
    <source>
        <dbReference type="EMBL" id="GAA0611217.1"/>
    </source>
</evidence>
<dbReference type="InterPro" id="IPR017732">
    <property type="entry name" value="T4/T6SS_DotU"/>
</dbReference>
<sequence length="428" mass="48656">MAAKKMNHSLKPNHSPSIVRSGFLHYRFGQETHPDLVRHAVPILNVVSSLKQKHLLIHSFDINSLRKTSIRMLAHYRQTLTDLAINQQDNKTAHYILCATIDDAVLGQSMQIRTRWAECGLTAHFHRDINSGNRFFELIEKALALKKPNKPILLLLYYCLSISFEGRLRLIDKTQQEKQNILDRLYQVLSTENHDKLATIGCHSEYYSNKKLKRKFNNITFILIILLIFNAIFIGIFYTIIHPPVNRADELSRRFQYLQTYAKSSNINKIKIEPSIQEVKETPRLSQLLQPEIINKDISVTTDIDGNFRIRILKSPLFASASDMLDDKVSPLIERITAALTIIAQKVVVMGYSDSQPIHSAQFASNQILSQARAAMIAALLQPSMPNIPITAIGKGDLKPIASNETAEGRALNRRIEIYLSPKINNML</sequence>
<proteinExistence type="predicted"/>
<dbReference type="InterPro" id="IPR050330">
    <property type="entry name" value="Bact_OuterMem_StrucFunc"/>
</dbReference>